<dbReference type="Proteomes" id="UP001153269">
    <property type="component" value="Unassembled WGS sequence"/>
</dbReference>
<evidence type="ECO:0000313" key="3">
    <source>
        <dbReference type="Proteomes" id="UP001153269"/>
    </source>
</evidence>
<comment type="caution">
    <text evidence="2">The sequence shown here is derived from an EMBL/GenBank/DDBJ whole genome shotgun (WGS) entry which is preliminary data.</text>
</comment>
<protein>
    <submittedName>
        <fullName evidence="2">Uncharacterized protein</fullName>
    </submittedName>
</protein>
<dbReference type="AlphaFoldDB" id="A0A9N7YNC1"/>
<evidence type="ECO:0000313" key="2">
    <source>
        <dbReference type="EMBL" id="CAB1438172.1"/>
    </source>
</evidence>
<accession>A0A9N7YNC1</accession>
<reference evidence="2" key="1">
    <citation type="submission" date="2020-03" db="EMBL/GenBank/DDBJ databases">
        <authorList>
            <person name="Weist P."/>
        </authorList>
    </citation>
    <scope>NUCLEOTIDE SEQUENCE</scope>
</reference>
<proteinExistence type="predicted"/>
<gene>
    <name evidence="2" type="ORF">PLEPLA_LOCUS26126</name>
</gene>
<organism evidence="2 3">
    <name type="scientific">Pleuronectes platessa</name>
    <name type="common">European plaice</name>
    <dbReference type="NCBI Taxonomy" id="8262"/>
    <lineage>
        <taxon>Eukaryota</taxon>
        <taxon>Metazoa</taxon>
        <taxon>Chordata</taxon>
        <taxon>Craniata</taxon>
        <taxon>Vertebrata</taxon>
        <taxon>Euteleostomi</taxon>
        <taxon>Actinopterygii</taxon>
        <taxon>Neopterygii</taxon>
        <taxon>Teleostei</taxon>
        <taxon>Neoteleostei</taxon>
        <taxon>Acanthomorphata</taxon>
        <taxon>Carangaria</taxon>
        <taxon>Pleuronectiformes</taxon>
        <taxon>Pleuronectoidei</taxon>
        <taxon>Pleuronectidae</taxon>
        <taxon>Pleuronectes</taxon>
    </lineage>
</organism>
<sequence>MAMGEKGEWKKNMRKWMKQTPTSAESQRAVLYQCRLCVEAWHSRTSCTAFGQNRRVNLLPSILLSTLGKSFNILPASKTRAQRTAILEGNGPATFAVQPVEDLTQIRVPTSGAITQ</sequence>
<evidence type="ECO:0000256" key="1">
    <source>
        <dbReference type="SAM" id="MobiDB-lite"/>
    </source>
</evidence>
<dbReference type="EMBL" id="CADEAL010002113">
    <property type="protein sequence ID" value="CAB1438172.1"/>
    <property type="molecule type" value="Genomic_DNA"/>
</dbReference>
<keyword evidence="3" id="KW-1185">Reference proteome</keyword>
<name>A0A9N7YNC1_PLEPL</name>
<feature type="region of interest" description="Disordered" evidence="1">
    <location>
        <begin position="1"/>
        <end position="21"/>
    </location>
</feature>
<feature type="compositionally biased region" description="Basic and acidic residues" evidence="1">
    <location>
        <begin position="1"/>
        <end position="11"/>
    </location>
</feature>